<organism evidence="3 4">
    <name type="scientific">Effusibacillus lacus</name>
    <dbReference type="NCBI Taxonomy" id="1348429"/>
    <lineage>
        <taxon>Bacteria</taxon>
        <taxon>Bacillati</taxon>
        <taxon>Bacillota</taxon>
        <taxon>Bacilli</taxon>
        <taxon>Bacillales</taxon>
        <taxon>Alicyclobacillaceae</taxon>
        <taxon>Effusibacillus</taxon>
    </lineage>
</organism>
<dbReference type="InterPro" id="IPR001119">
    <property type="entry name" value="SLH_dom"/>
</dbReference>
<dbReference type="EMBL" id="BDUF01000023">
    <property type="protein sequence ID" value="GAX89550.1"/>
    <property type="molecule type" value="Genomic_DNA"/>
</dbReference>
<dbReference type="PROSITE" id="PS51272">
    <property type="entry name" value="SLH"/>
    <property type="match status" value="2"/>
</dbReference>
<feature type="chain" id="PRO_5038993970" description="SLH domain-containing protein" evidence="1">
    <location>
        <begin position="28"/>
        <end position="736"/>
    </location>
</feature>
<sequence>MKNWKQAAAAGLAACMLLTTVPYSVMAKATTGTTTAMSKEQAIEAAKKLVSIPDGYELVEASYYESKDHPGIYGQNSVWTIRFEKKGKPDNGSITFTMHGKTGALLNLNAHDNDDGQGDSAISRDEARTMVKEYLNKLAPDRANQVTEEELPQDFGSGQTMHTFKFVRTVDGIPYPPNHVSITVNGKGQLRNYYCEWTEGLEFPKPVDAISKERATEAFKAALTLELRYQRVYKPDSKDGNEAKLFYGPYREGHNFPVIDAMKGVEIDSFGEPVQPKTAAGYSLLAEKPGEPKVLKDLTQEEAAEMVAAYQLNLSGYKQTSGRYEKHSERNSVWTFEYQKGEPNDPKTHDGATVSIDAKTGELRFFIRHEFGEEPYKFPTNPRLSEEQARQKAIGFVKQAIPTKVHLIALDPLWDVKHGLKTGPAYAFHFVRLVNGIPFRDGTIALSMDPDTGNIKEFFSGGDWNADIQFAPAEGIVTMDQARGKFAEAFPLRLQYLPVFEKGKNPYEQGPQKGVALVYAPPADKYPHDLDAVKGEWEVPEPPKRPVANDIKGHWAEKYLQWMLDRGVMIDKDLKDGKMYPDEGVTRGDMMRYLIKSGFPTNHQWSGRFEFSDVPDSDFNFGFIQSAVNSGWVDPEAKRFRPNDFLIREELADVMVTIMGYGKLSTVPNTFINRYRDITSDRYVGDIAIVSSLGIMTGYGGNFDPRGVVTKAQAAVVINRVWDHLAEKQSSGVYMQ</sequence>
<feature type="signal peptide" evidence="1">
    <location>
        <begin position="1"/>
        <end position="27"/>
    </location>
</feature>
<evidence type="ECO:0000313" key="3">
    <source>
        <dbReference type="EMBL" id="GAX89550.1"/>
    </source>
</evidence>
<dbReference type="Proteomes" id="UP000217785">
    <property type="component" value="Unassembled WGS sequence"/>
</dbReference>
<feature type="domain" description="SLH" evidence="2">
    <location>
        <begin position="670"/>
        <end position="732"/>
    </location>
</feature>
<evidence type="ECO:0000256" key="1">
    <source>
        <dbReference type="SAM" id="SignalP"/>
    </source>
</evidence>
<dbReference type="AlphaFoldDB" id="A0A292YM52"/>
<accession>A0A292YM52</accession>
<comment type="caution">
    <text evidence="3">The sequence shown here is derived from an EMBL/GenBank/DDBJ whole genome shotgun (WGS) entry which is preliminary data.</text>
</comment>
<protein>
    <recommendedName>
        <fullName evidence="2">SLH domain-containing protein</fullName>
    </recommendedName>
</protein>
<dbReference type="InterPro" id="IPR032599">
    <property type="entry name" value="YcdB/YcdC_rep_domain"/>
</dbReference>
<evidence type="ECO:0000259" key="2">
    <source>
        <dbReference type="PROSITE" id="PS51272"/>
    </source>
</evidence>
<name>A0A292YM52_9BACL</name>
<reference evidence="4" key="1">
    <citation type="submission" date="2017-07" db="EMBL/GenBank/DDBJ databases">
        <title>Draft genome sequence of Effusibacillus lacus strain skLN1.</title>
        <authorList>
            <person name="Watanabe M."/>
            <person name="Kojima H."/>
            <person name="Fukui M."/>
        </authorList>
    </citation>
    <scope>NUCLEOTIDE SEQUENCE [LARGE SCALE GENOMIC DNA]</scope>
    <source>
        <strain evidence="4">skLN1</strain>
    </source>
</reference>
<proteinExistence type="predicted"/>
<keyword evidence="4" id="KW-1185">Reference proteome</keyword>
<dbReference type="Pfam" id="PF16244">
    <property type="entry name" value="DUF4901"/>
    <property type="match status" value="2"/>
</dbReference>
<feature type="domain" description="SLH" evidence="2">
    <location>
        <begin position="543"/>
        <end position="608"/>
    </location>
</feature>
<dbReference type="Pfam" id="PF00395">
    <property type="entry name" value="SLH"/>
    <property type="match status" value="2"/>
</dbReference>
<dbReference type="RefSeq" id="WP_165912712.1">
    <property type="nucleotide sequence ID" value="NZ_BDUF01000023.1"/>
</dbReference>
<keyword evidence="1" id="KW-0732">Signal</keyword>
<gene>
    <name evidence="3" type="ORF">EFBL_1174</name>
</gene>
<evidence type="ECO:0000313" key="4">
    <source>
        <dbReference type="Proteomes" id="UP000217785"/>
    </source>
</evidence>